<proteinExistence type="predicted"/>
<dbReference type="InterPro" id="IPR028000">
    <property type="entry name" value="Pma1"/>
</dbReference>
<dbReference type="Pfam" id="PF14610">
    <property type="entry name" value="Psg1"/>
    <property type="match status" value="1"/>
</dbReference>
<accession>F0U5F9</accession>
<organism evidence="5">
    <name type="scientific">Ajellomyces capsulatus (strain H88)</name>
    <name type="common">Darling's disease fungus</name>
    <name type="synonym">Histoplasma capsulatum</name>
    <dbReference type="NCBI Taxonomy" id="544711"/>
    <lineage>
        <taxon>Eukaryota</taxon>
        <taxon>Fungi</taxon>
        <taxon>Dikarya</taxon>
        <taxon>Ascomycota</taxon>
        <taxon>Pezizomycotina</taxon>
        <taxon>Eurotiomycetes</taxon>
        <taxon>Eurotiomycetidae</taxon>
        <taxon>Onygenales</taxon>
        <taxon>Ajellomycetaceae</taxon>
        <taxon>Histoplasma</taxon>
    </lineage>
</organism>
<sequence>MRWFQGTLICTIGAALVQNGVGANVLRSNMQSNLEKARALADTIKKERDEDAYTTFPRMYIVTARAPADAPSDGNGVYPPECHVERDSKYPFCLPKNGSEVLTEQIYYVTWDSDLFPGNSTITIGLNYANSSENEGVSAYTSDRTENSYGFVTIQMDKVWLHGESRNNLSVYLVEYDPASKERAKTVAGPIISLINNPGKHYPPPPPTAVPNKLGLMIGLPVALGVIFVVLLGLYFGMKKNRRIGLGNIMGSRAKGYGGGKSRIERLGGGRGRRRDRGAAGAASVRLGELDDGEQYTYTDDPRGGRIRSDAEIFNESERARGNVFKEELTRMKSWR</sequence>
<reference evidence="5" key="1">
    <citation type="submission" date="2008-07" db="EMBL/GenBank/DDBJ databases">
        <title>Annotation of Ajellomyces capsulatus strain H88.</title>
        <authorList>
            <person name="Champion M."/>
            <person name="Cuomo C."/>
            <person name="Ma L.-J."/>
            <person name="Henn M.R."/>
            <person name="Sil A."/>
            <person name="Goldman B."/>
            <person name="Young S.K."/>
            <person name="Kodira C.D."/>
            <person name="Zeng Q."/>
            <person name="Koehrsen M."/>
            <person name="Alvarado L."/>
            <person name="Berlin A."/>
            <person name="Borenstein D."/>
            <person name="Chen Z."/>
            <person name="Engels R."/>
            <person name="Freedman E."/>
            <person name="Gellesch M."/>
            <person name="Goldberg J."/>
            <person name="Griggs A."/>
            <person name="Gujja S."/>
            <person name="Heiman D."/>
            <person name="Hepburn T."/>
            <person name="Howarth C."/>
            <person name="Jen D."/>
            <person name="Larson L."/>
            <person name="Lewis B."/>
            <person name="Mehta T."/>
            <person name="Park D."/>
            <person name="Pearson M."/>
            <person name="Roberts A."/>
            <person name="Saif S."/>
            <person name="Shea T."/>
            <person name="Shenoy N."/>
            <person name="Sisk P."/>
            <person name="Stolte C."/>
            <person name="Sykes S."/>
            <person name="Walk T."/>
            <person name="White J."/>
            <person name="Yandava C."/>
            <person name="Klein B."/>
            <person name="McEwen J.G."/>
            <person name="Puccia R."/>
            <person name="Goldman G.H."/>
            <person name="Felipe M.S."/>
            <person name="Nino-Vega G."/>
            <person name="San-Blas G."/>
            <person name="Taylor J."/>
            <person name="Mendoza L."/>
            <person name="Galagan J."/>
            <person name="Nusbaum C."/>
            <person name="Birren B."/>
        </authorList>
    </citation>
    <scope>NUCLEOTIDE SEQUENCE [LARGE SCALE GENOMIC DNA]</scope>
    <source>
        <strain evidence="5">H88</strain>
    </source>
</reference>
<evidence type="ECO:0000256" key="1">
    <source>
        <dbReference type="SAM" id="MobiDB-lite"/>
    </source>
</evidence>
<protein>
    <submittedName>
        <fullName evidence="4">Uncharacterized protein</fullName>
    </submittedName>
</protein>
<keyword evidence="3" id="KW-0732">Signal</keyword>
<feature type="transmembrane region" description="Helical" evidence="2">
    <location>
        <begin position="214"/>
        <end position="236"/>
    </location>
</feature>
<evidence type="ECO:0000256" key="3">
    <source>
        <dbReference type="SAM" id="SignalP"/>
    </source>
</evidence>
<dbReference type="AlphaFoldDB" id="F0U5F9"/>
<dbReference type="Proteomes" id="UP000008142">
    <property type="component" value="Unassembled WGS sequence"/>
</dbReference>
<feature type="chain" id="PRO_5003261892" evidence="3">
    <location>
        <begin position="23"/>
        <end position="336"/>
    </location>
</feature>
<evidence type="ECO:0000313" key="5">
    <source>
        <dbReference type="Proteomes" id="UP000008142"/>
    </source>
</evidence>
<gene>
    <name evidence="4" type="ORF">HCEG_00669</name>
</gene>
<keyword evidence="2" id="KW-0472">Membrane</keyword>
<dbReference type="OMA" id="IMGRRNK"/>
<dbReference type="EMBL" id="DS990636">
    <property type="protein sequence ID" value="EGC41307.1"/>
    <property type="molecule type" value="Genomic_DNA"/>
</dbReference>
<keyword evidence="2" id="KW-0812">Transmembrane</keyword>
<dbReference type="VEuPathDB" id="FungiDB:I7I53_07863"/>
<dbReference type="HOGENOM" id="CLU_038276_1_0_1"/>
<dbReference type="OrthoDB" id="4084551at2759"/>
<keyword evidence="2" id="KW-1133">Transmembrane helix</keyword>
<evidence type="ECO:0000256" key="2">
    <source>
        <dbReference type="SAM" id="Phobius"/>
    </source>
</evidence>
<name>F0U5F9_AJEC8</name>
<feature type="signal peptide" evidence="3">
    <location>
        <begin position="1"/>
        <end position="22"/>
    </location>
</feature>
<evidence type="ECO:0000313" key="4">
    <source>
        <dbReference type="EMBL" id="EGC41307.1"/>
    </source>
</evidence>
<feature type="region of interest" description="Disordered" evidence="1">
    <location>
        <begin position="260"/>
        <end position="283"/>
    </location>
</feature>